<dbReference type="Proteomes" id="UP001175271">
    <property type="component" value="Unassembled WGS sequence"/>
</dbReference>
<keyword evidence="3 5" id="KW-0863">Zinc-finger</keyword>
<evidence type="ECO:0000256" key="2">
    <source>
        <dbReference type="ARBA" id="ARBA00022737"/>
    </source>
</evidence>
<dbReference type="InterPro" id="IPR000571">
    <property type="entry name" value="Znf_CCCH"/>
</dbReference>
<dbReference type="FunFam" id="4.10.1000.10:FF:000003">
    <property type="entry name" value="Zinc finger CCCH domain-containing protein"/>
    <property type="match status" value="1"/>
</dbReference>
<dbReference type="GO" id="GO:0008270">
    <property type="term" value="F:zinc ion binding"/>
    <property type="evidence" value="ECO:0007669"/>
    <property type="project" value="UniProtKB-KW"/>
</dbReference>
<keyword evidence="1 5" id="KW-0479">Metal-binding</keyword>
<organism evidence="8 9">
    <name type="scientific">Steinernema hermaphroditum</name>
    <dbReference type="NCBI Taxonomy" id="289476"/>
    <lineage>
        <taxon>Eukaryota</taxon>
        <taxon>Metazoa</taxon>
        <taxon>Ecdysozoa</taxon>
        <taxon>Nematoda</taxon>
        <taxon>Chromadorea</taxon>
        <taxon>Rhabditida</taxon>
        <taxon>Tylenchina</taxon>
        <taxon>Panagrolaimomorpha</taxon>
        <taxon>Strongyloidoidea</taxon>
        <taxon>Steinernematidae</taxon>
        <taxon>Steinernema</taxon>
    </lineage>
</organism>
<comment type="caution">
    <text evidence="8">The sequence shown here is derived from an EMBL/GenBank/DDBJ whole genome shotgun (WGS) entry which is preliminary data.</text>
</comment>
<evidence type="ECO:0000256" key="5">
    <source>
        <dbReference type="PROSITE-ProRule" id="PRU00723"/>
    </source>
</evidence>
<dbReference type="SMART" id="SM00356">
    <property type="entry name" value="ZnF_C3H1"/>
    <property type="match status" value="2"/>
</dbReference>
<feature type="domain" description="C3H1-type" evidence="7">
    <location>
        <begin position="248"/>
        <end position="276"/>
    </location>
</feature>
<feature type="region of interest" description="Disordered" evidence="6">
    <location>
        <begin position="103"/>
        <end position="158"/>
    </location>
</feature>
<dbReference type="InterPro" id="IPR045877">
    <property type="entry name" value="ZFP36-like"/>
</dbReference>
<proteinExistence type="predicted"/>
<feature type="zinc finger region" description="C3H1-type" evidence="5">
    <location>
        <begin position="248"/>
        <end position="276"/>
    </location>
</feature>
<name>A0AA39M590_9BILA</name>
<dbReference type="Gene3D" id="4.10.1000.10">
    <property type="entry name" value="Zinc finger, CCCH-type"/>
    <property type="match status" value="2"/>
</dbReference>
<evidence type="ECO:0000256" key="3">
    <source>
        <dbReference type="ARBA" id="ARBA00022771"/>
    </source>
</evidence>
<dbReference type="GO" id="GO:0003729">
    <property type="term" value="F:mRNA binding"/>
    <property type="evidence" value="ECO:0007669"/>
    <property type="project" value="InterPro"/>
</dbReference>
<dbReference type="EMBL" id="JAUCMV010000001">
    <property type="protein sequence ID" value="KAK0422071.1"/>
    <property type="molecule type" value="Genomic_DNA"/>
</dbReference>
<keyword evidence="2" id="KW-0677">Repeat</keyword>
<gene>
    <name evidence="8" type="ORF">QR680_007346</name>
</gene>
<sequence>MNQVITPNDVGSLPSMFQFPASPPSGMIVSLAEDGCGGFFPVYTSADAPLHLLNVGCAIYGPSMAPFQGFPQQQGIVYYPPSMEQLMPVPLDIPALPAAIHAQEDMHQSHRGRDSTAERQPRNGFSRSVDARPRYRRAGNPHMSVGPNRRGPRGGANQFMQTFGGNFGHHGTGMCDFTSSYASFHSSASGSAPRRDTDSYRRSVYKTMQCEAFRNSGECTFGDRCRFAHGEEELRRRHQPQRVINEQKFKTKFCNKIEEYGSCPYGAKCLFIHPGDNVDKNGMQEDAFEVREGATFGEDSS</sequence>
<evidence type="ECO:0000256" key="1">
    <source>
        <dbReference type="ARBA" id="ARBA00022723"/>
    </source>
</evidence>
<feature type="compositionally biased region" description="Basic and acidic residues" evidence="6">
    <location>
        <begin position="103"/>
        <end position="121"/>
    </location>
</feature>
<dbReference type="GO" id="GO:0010468">
    <property type="term" value="P:regulation of gene expression"/>
    <property type="evidence" value="ECO:0007669"/>
    <property type="project" value="UniProtKB-ARBA"/>
</dbReference>
<accession>A0AA39M590</accession>
<reference evidence="8" key="1">
    <citation type="submission" date="2023-06" db="EMBL/GenBank/DDBJ databases">
        <title>Genomic analysis of the entomopathogenic nematode Steinernema hermaphroditum.</title>
        <authorList>
            <person name="Schwarz E.M."/>
            <person name="Heppert J.K."/>
            <person name="Baniya A."/>
            <person name="Schwartz H.T."/>
            <person name="Tan C.-H."/>
            <person name="Antoshechkin I."/>
            <person name="Sternberg P.W."/>
            <person name="Goodrich-Blair H."/>
            <person name="Dillman A.R."/>
        </authorList>
    </citation>
    <scope>NUCLEOTIDE SEQUENCE</scope>
    <source>
        <strain evidence="8">PS9179</strain>
        <tissue evidence="8">Whole animal</tissue>
    </source>
</reference>
<dbReference type="PROSITE" id="PS50103">
    <property type="entry name" value="ZF_C3H1"/>
    <property type="match status" value="2"/>
</dbReference>
<dbReference type="GO" id="GO:0051252">
    <property type="term" value="P:regulation of RNA metabolic process"/>
    <property type="evidence" value="ECO:0007669"/>
    <property type="project" value="UniProtKB-ARBA"/>
</dbReference>
<protein>
    <recommendedName>
        <fullName evidence="7">C3H1-type domain-containing protein</fullName>
    </recommendedName>
</protein>
<dbReference type="SUPFAM" id="SSF90229">
    <property type="entry name" value="CCCH zinc finger"/>
    <property type="match status" value="2"/>
</dbReference>
<evidence type="ECO:0000256" key="6">
    <source>
        <dbReference type="SAM" id="MobiDB-lite"/>
    </source>
</evidence>
<evidence type="ECO:0000313" key="8">
    <source>
        <dbReference type="EMBL" id="KAK0422071.1"/>
    </source>
</evidence>
<evidence type="ECO:0000313" key="9">
    <source>
        <dbReference type="Proteomes" id="UP001175271"/>
    </source>
</evidence>
<dbReference type="PANTHER" id="PTHR12547">
    <property type="entry name" value="CCCH ZINC FINGER/TIS11-RELATED"/>
    <property type="match status" value="1"/>
</dbReference>
<dbReference type="Pfam" id="PF00642">
    <property type="entry name" value="zf-CCCH"/>
    <property type="match status" value="2"/>
</dbReference>
<evidence type="ECO:0000259" key="7">
    <source>
        <dbReference type="PROSITE" id="PS50103"/>
    </source>
</evidence>
<dbReference type="AlphaFoldDB" id="A0AA39M590"/>
<dbReference type="InterPro" id="IPR036855">
    <property type="entry name" value="Znf_CCCH_sf"/>
</dbReference>
<feature type="zinc finger region" description="C3H1-type" evidence="5">
    <location>
        <begin position="205"/>
        <end position="232"/>
    </location>
</feature>
<evidence type="ECO:0000256" key="4">
    <source>
        <dbReference type="ARBA" id="ARBA00022833"/>
    </source>
</evidence>
<dbReference type="GO" id="GO:0043186">
    <property type="term" value="C:P granule"/>
    <property type="evidence" value="ECO:0007669"/>
    <property type="project" value="UniProtKB-ARBA"/>
</dbReference>
<dbReference type="PANTHER" id="PTHR12547:SF18">
    <property type="entry name" value="PROTEIN TIS11"/>
    <property type="match status" value="1"/>
</dbReference>
<keyword evidence="4 5" id="KW-0862">Zinc</keyword>
<keyword evidence="9" id="KW-1185">Reference proteome</keyword>
<feature type="domain" description="C3H1-type" evidence="7">
    <location>
        <begin position="205"/>
        <end position="232"/>
    </location>
</feature>